<dbReference type="Pfam" id="PF00395">
    <property type="entry name" value="SLH"/>
    <property type="match status" value="3"/>
</dbReference>
<feature type="domain" description="SLH" evidence="5">
    <location>
        <begin position="837"/>
        <end position="900"/>
    </location>
</feature>
<dbReference type="AlphaFoldDB" id="A0A845LCT3"/>
<keyword evidence="7" id="KW-1185">Reference proteome</keyword>
<reference evidence="6 7" key="1">
    <citation type="submission" date="2020-01" db="EMBL/GenBank/DDBJ databases">
        <title>Whole genome sequence of Heliobacterium gestii DSM 11169.</title>
        <authorList>
            <person name="Kyndt J.A."/>
            <person name="Meyer T.E."/>
        </authorList>
    </citation>
    <scope>NUCLEOTIDE SEQUENCE [LARGE SCALE GENOMIC DNA]</scope>
    <source>
        <strain evidence="6 7">DSM 11169</strain>
    </source>
</reference>
<dbReference type="RefSeq" id="WP_161261935.1">
    <property type="nucleotide sequence ID" value="NZ_JAFBDC010000016.1"/>
</dbReference>
<evidence type="ECO:0000259" key="4">
    <source>
        <dbReference type="PROSITE" id="PS50853"/>
    </source>
</evidence>
<dbReference type="Pfam" id="PF00041">
    <property type="entry name" value="fn3"/>
    <property type="match status" value="1"/>
</dbReference>
<feature type="domain" description="SLH" evidence="5">
    <location>
        <begin position="901"/>
        <end position="960"/>
    </location>
</feature>
<name>A0A845LCT3_HELGE</name>
<gene>
    <name evidence="6" type="ORF">GTO89_09995</name>
</gene>
<accession>A0A845LCT3</accession>
<dbReference type="CDD" id="cd00063">
    <property type="entry name" value="FN3"/>
    <property type="match status" value="2"/>
</dbReference>
<dbReference type="InterPro" id="IPR013783">
    <property type="entry name" value="Ig-like_fold"/>
</dbReference>
<protein>
    <recommendedName>
        <fullName evidence="8">S-layer homology domain-containing protein</fullName>
    </recommendedName>
</protein>
<sequence>MQYRKKMISVILTLLMLCAMILPLPVAASDGSISITGVTSPIAYAARQAAIKVSENAAISNSGSFSNGSLVYTIASATSDETLSVPESLSPATGNGDVSIVAGAVFLGDGAQAVQVGSINSVNNGQNGKPLQIDFSTPLENGDFLSNVTGNVIPGWTVNLNQVTLGPLASKTQGHPVSKSGSGPYVITGQNNSYSFTTDRNYNTAGSQGYEGIEMPMAYPGTYNKQVMYDSTIGKKVLRMWFSGTVQDNGGTPYDSVFGPEAISAPFSAKAGDTIAFDWKAENGGDDYEVYGFIEKLDGNGHVTETTELMYGRGLRQSWTTSTGTLASDGTYQFRFVCGSYDNSGGHGLGASLYITSVRLFSGNINYEVVQKVAQMVTYHNDSNTPAPVRNITMAATNEVGLSGSVPITLNISTVTVPSAPTLLSATPGDGLVGITWSPVQDAAGYKVFMNGDSVAGAVYSVVDSVYQYVATNLTNGVPYTFAVKATNDGGDSAFSNQLSATPQVAAPGAPVLQLSASGDSYASIVWNSIIGATGYKVYVNGDAVANAVYTVTDSVYKYDATCLINDTLYTFAVKATNAGGDSAFSNEVTATPHRSSSGGGGASAPSTTPATGAVVFVNGTAQNTGTANTSTLGNRTITTISVDPQKMTQRLDAEGKNATVTITANAKSDAVIGELTGDIVKAMEQKQATLEIKADQASYRLPALQIKIDDVRAQIGQEVELKDLKIHVEIAKPTQEVAQVVEDAAKKGNFIVVAPPVEFSVTCTYNNKTVSVSKFNAYVERTIAIPQGVDPSKVTTGVVTEPDGTVRHVPTKLTVIDGKPYAVIRSVTNSAYSLISHPVAFRDVANHWAKDAVNDMGSRMIISGVGDNNFEPDRDITRAEFTTIIVNALGLKAGVGDNPFTDVNASDWYSDKIKTAVEYQLISGYGDGKFGPMDKVTREQAMTMIAKAMTVTGMKVELSAGEVEDMLKGYGDAGEIAAFAKNNIATCVKTGIVSGRSGNLVAPKDSISRAEVSAIVARLLKKSNLI</sequence>
<organism evidence="6 7">
    <name type="scientific">Heliomicrobium gestii</name>
    <name type="common">Heliobacterium gestii</name>
    <dbReference type="NCBI Taxonomy" id="2699"/>
    <lineage>
        <taxon>Bacteria</taxon>
        <taxon>Bacillati</taxon>
        <taxon>Bacillota</taxon>
        <taxon>Clostridia</taxon>
        <taxon>Eubacteriales</taxon>
        <taxon>Heliobacteriaceae</taxon>
        <taxon>Heliomicrobium</taxon>
    </lineage>
</organism>
<evidence type="ECO:0000256" key="1">
    <source>
        <dbReference type="ARBA" id="ARBA00022737"/>
    </source>
</evidence>
<evidence type="ECO:0000313" key="6">
    <source>
        <dbReference type="EMBL" id="MZP43371.1"/>
    </source>
</evidence>
<feature type="chain" id="PRO_5033037647" description="S-layer homology domain-containing protein" evidence="3">
    <location>
        <begin position="29"/>
        <end position="1027"/>
    </location>
</feature>
<proteinExistence type="predicted"/>
<feature type="domain" description="SLH" evidence="5">
    <location>
        <begin position="968"/>
        <end position="1027"/>
    </location>
</feature>
<dbReference type="InterPro" id="IPR001119">
    <property type="entry name" value="SLH_dom"/>
</dbReference>
<dbReference type="InterPro" id="IPR051465">
    <property type="entry name" value="Cell_Envelope_Struct_Comp"/>
</dbReference>
<dbReference type="SMART" id="SM00060">
    <property type="entry name" value="FN3"/>
    <property type="match status" value="2"/>
</dbReference>
<keyword evidence="1" id="KW-0677">Repeat</keyword>
<dbReference type="Gene3D" id="2.60.40.10">
    <property type="entry name" value="Immunoglobulins"/>
    <property type="match status" value="2"/>
</dbReference>
<dbReference type="InterPro" id="IPR003961">
    <property type="entry name" value="FN3_dom"/>
</dbReference>
<dbReference type="PROSITE" id="PS50853">
    <property type="entry name" value="FN3"/>
    <property type="match status" value="2"/>
</dbReference>
<dbReference type="PANTHER" id="PTHR43308:SF5">
    <property type="entry name" value="S-LAYER PROTEIN _ PEPTIDOGLYCAN ENDO-BETA-N-ACETYLGLUCOSAMINIDASE"/>
    <property type="match status" value="1"/>
</dbReference>
<feature type="signal peptide" evidence="3">
    <location>
        <begin position="1"/>
        <end position="28"/>
    </location>
</feature>
<evidence type="ECO:0000256" key="3">
    <source>
        <dbReference type="SAM" id="SignalP"/>
    </source>
</evidence>
<dbReference type="SUPFAM" id="SSF49265">
    <property type="entry name" value="Fibronectin type III"/>
    <property type="match status" value="1"/>
</dbReference>
<evidence type="ECO:0000259" key="5">
    <source>
        <dbReference type="PROSITE" id="PS51272"/>
    </source>
</evidence>
<comment type="caution">
    <text evidence="6">The sequence shown here is derived from an EMBL/GenBank/DDBJ whole genome shotgun (WGS) entry which is preliminary data.</text>
</comment>
<keyword evidence="3" id="KW-0732">Signal</keyword>
<evidence type="ECO:0000256" key="2">
    <source>
        <dbReference type="SAM" id="MobiDB-lite"/>
    </source>
</evidence>
<dbReference type="InterPro" id="IPR036116">
    <property type="entry name" value="FN3_sf"/>
</dbReference>
<dbReference type="Proteomes" id="UP000471031">
    <property type="component" value="Unassembled WGS sequence"/>
</dbReference>
<feature type="region of interest" description="Disordered" evidence="2">
    <location>
        <begin position="587"/>
        <end position="608"/>
    </location>
</feature>
<feature type="domain" description="Fibronectin type-III" evidence="4">
    <location>
        <begin position="417"/>
        <end position="508"/>
    </location>
</feature>
<dbReference type="EMBL" id="WXEX01000007">
    <property type="protein sequence ID" value="MZP43371.1"/>
    <property type="molecule type" value="Genomic_DNA"/>
</dbReference>
<dbReference type="OrthoDB" id="6372180at2"/>
<dbReference type="PROSITE" id="PS51272">
    <property type="entry name" value="SLH"/>
    <property type="match status" value="3"/>
</dbReference>
<evidence type="ECO:0000313" key="7">
    <source>
        <dbReference type="Proteomes" id="UP000471031"/>
    </source>
</evidence>
<dbReference type="PANTHER" id="PTHR43308">
    <property type="entry name" value="OUTER MEMBRANE PROTEIN ALPHA-RELATED"/>
    <property type="match status" value="1"/>
</dbReference>
<feature type="domain" description="Fibronectin type-III" evidence="4">
    <location>
        <begin position="510"/>
        <end position="596"/>
    </location>
</feature>
<evidence type="ECO:0008006" key="8">
    <source>
        <dbReference type="Google" id="ProtNLM"/>
    </source>
</evidence>